<dbReference type="InParanoid" id="K3XRC9"/>
<sequence>MSSVASNPSISTSKPISLKRNSKDIGWDYGVLVDPANLNLIKCKLLKLHIAGIRGQVKPCKKSTDEDKERCKKEIDDSKQVKKVRLTEQQEVRDVVDLGALDADDDITMAETIRKIGHMDKFSMPLDQASLSNTKVIRQQLITKVIWKEIMHSLQRYIAR</sequence>
<accession>K3XRC9</accession>
<organism evidence="1 2">
    <name type="scientific">Setaria italica</name>
    <name type="common">Foxtail millet</name>
    <name type="synonym">Panicum italicum</name>
    <dbReference type="NCBI Taxonomy" id="4555"/>
    <lineage>
        <taxon>Eukaryota</taxon>
        <taxon>Viridiplantae</taxon>
        <taxon>Streptophyta</taxon>
        <taxon>Embryophyta</taxon>
        <taxon>Tracheophyta</taxon>
        <taxon>Spermatophyta</taxon>
        <taxon>Magnoliopsida</taxon>
        <taxon>Liliopsida</taxon>
        <taxon>Poales</taxon>
        <taxon>Poaceae</taxon>
        <taxon>PACMAD clade</taxon>
        <taxon>Panicoideae</taxon>
        <taxon>Panicodae</taxon>
        <taxon>Paniceae</taxon>
        <taxon>Cenchrinae</taxon>
        <taxon>Setaria</taxon>
    </lineage>
</organism>
<dbReference type="OMA" id="WKEIMHS"/>
<reference evidence="1" key="2">
    <citation type="submission" date="2018-08" db="UniProtKB">
        <authorList>
            <consortium name="EnsemblPlants"/>
        </authorList>
    </citation>
    <scope>IDENTIFICATION</scope>
    <source>
        <strain evidence="1">Yugu1</strain>
    </source>
</reference>
<dbReference type="Gramene" id="KQL07822">
    <property type="protein sequence ID" value="KQL07822"/>
    <property type="gene ID" value="SETIT_004471mg"/>
</dbReference>
<dbReference type="EnsemblPlants" id="KQL07822">
    <property type="protein sequence ID" value="KQL07822"/>
    <property type="gene ID" value="SETIT_004471mg"/>
</dbReference>
<dbReference type="AlphaFoldDB" id="K3XRC9"/>
<reference evidence="2" key="1">
    <citation type="journal article" date="2012" name="Nat. Biotechnol.">
        <title>Reference genome sequence of the model plant Setaria.</title>
        <authorList>
            <person name="Bennetzen J.L."/>
            <person name="Schmutz J."/>
            <person name="Wang H."/>
            <person name="Percifield R."/>
            <person name="Hawkins J."/>
            <person name="Pontaroli A.C."/>
            <person name="Estep M."/>
            <person name="Feng L."/>
            <person name="Vaughn J.N."/>
            <person name="Grimwood J."/>
            <person name="Jenkins J."/>
            <person name="Barry K."/>
            <person name="Lindquist E."/>
            <person name="Hellsten U."/>
            <person name="Deshpande S."/>
            <person name="Wang X."/>
            <person name="Wu X."/>
            <person name="Mitros T."/>
            <person name="Triplett J."/>
            <person name="Yang X."/>
            <person name="Ye C.Y."/>
            <person name="Mauro-Herrera M."/>
            <person name="Wang L."/>
            <person name="Li P."/>
            <person name="Sharma M."/>
            <person name="Sharma R."/>
            <person name="Ronald P.C."/>
            <person name="Panaud O."/>
            <person name="Kellogg E.A."/>
            <person name="Brutnell T.P."/>
            <person name="Doust A.N."/>
            <person name="Tuskan G.A."/>
            <person name="Rokhsar D."/>
            <person name="Devos K.M."/>
        </authorList>
    </citation>
    <scope>NUCLEOTIDE SEQUENCE [LARGE SCALE GENOMIC DNA]</scope>
    <source>
        <strain evidence="2">cv. Yugu1</strain>
    </source>
</reference>
<evidence type="ECO:0000313" key="2">
    <source>
        <dbReference type="Proteomes" id="UP000004995"/>
    </source>
</evidence>
<dbReference type="Proteomes" id="UP000004995">
    <property type="component" value="Unassembled WGS sequence"/>
</dbReference>
<proteinExistence type="predicted"/>
<dbReference type="EMBL" id="AGNK02003378">
    <property type="status" value="NOT_ANNOTATED_CDS"/>
    <property type="molecule type" value="Genomic_DNA"/>
</dbReference>
<keyword evidence="2" id="KW-1185">Reference proteome</keyword>
<protein>
    <submittedName>
        <fullName evidence="1">Uncharacterized protein</fullName>
    </submittedName>
</protein>
<name>K3XRC9_SETIT</name>
<evidence type="ECO:0000313" key="1">
    <source>
        <dbReference type="EnsemblPlants" id="KQL07822"/>
    </source>
</evidence>
<dbReference type="HOGENOM" id="CLU_097725_0_0_1"/>